<evidence type="ECO:0000313" key="3">
    <source>
        <dbReference type="Proteomes" id="UP000596660"/>
    </source>
</evidence>
<accession>A0A803L3M8</accession>
<evidence type="ECO:0000256" key="1">
    <source>
        <dbReference type="SAM" id="Phobius"/>
    </source>
</evidence>
<reference evidence="2" key="1">
    <citation type="journal article" date="2017" name="Nature">
        <title>The genome of Chenopodium quinoa.</title>
        <authorList>
            <person name="Jarvis D.E."/>
            <person name="Ho Y.S."/>
            <person name="Lightfoot D.J."/>
            <person name="Schmoeckel S.M."/>
            <person name="Li B."/>
            <person name="Borm T.J.A."/>
            <person name="Ohyanagi H."/>
            <person name="Mineta K."/>
            <person name="Michell C.T."/>
            <person name="Saber N."/>
            <person name="Kharbatia N.M."/>
            <person name="Rupper R.R."/>
            <person name="Sharp A.R."/>
            <person name="Dally N."/>
            <person name="Boughton B.A."/>
            <person name="Woo Y.H."/>
            <person name="Gao G."/>
            <person name="Schijlen E.G.W.M."/>
            <person name="Guo X."/>
            <person name="Momin A.A."/>
            <person name="Negrao S."/>
            <person name="Al-Babili S."/>
            <person name="Gehring C."/>
            <person name="Roessner U."/>
            <person name="Jung C."/>
            <person name="Murphy K."/>
            <person name="Arold S.T."/>
            <person name="Gojobori T."/>
            <person name="van der Linden C.G."/>
            <person name="van Loo E.N."/>
            <person name="Jellen E.N."/>
            <person name="Maughan P.J."/>
            <person name="Tester M."/>
        </authorList>
    </citation>
    <scope>NUCLEOTIDE SEQUENCE [LARGE SCALE GENOMIC DNA]</scope>
    <source>
        <strain evidence="2">cv. PI 614886</strain>
    </source>
</reference>
<dbReference type="PANTHER" id="PTHR33919">
    <property type="entry name" value="OS09G0127700 PROTEIN"/>
    <property type="match status" value="1"/>
</dbReference>
<dbReference type="Gramene" id="AUR62006467-RA">
    <property type="protein sequence ID" value="AUR62006467-RA:cds"/>
    <property type="gene ID" value="AUR62006467"/>
</dbReference>
<keyword evidence="1" id="KW-0472">Membrane</keyword>
<keyword evidence="1" id="KW-0812">Transmembrane</keyword>
<evidence type="ECO:0000313" key="2">
    <source>
        <dbReference type="EnsemblPlants" id="AUR62006467-RA:cds"/>
    </source>
</evidence>
<organism evidence="2 3">
    <name type="scientific">Chenopodium quinoa</name>
    <name type="common">Quinoa</name>
    <dbReference type="NCBI Taxonomy" id="63459"/>
    <lineage>
        <taxon>Eukaryota</taxon>
        <taxon>Viridiplantae</taxon>
        <taxon>Streptophyta</taxon>
        <taxon>Embryophyta</taxon>
        <taxon>Tracheophyta</taxon>
        <taxon>Spermatophyta</taxon>
        <taxon>Magnoliopsida</taxon>
        <taxon>eudicotyledons</taxon>
        <taxon>Gunneridae</taxon>
        <taxon>Pentapetalae</taxon>
        <taxon>Caryophyllales</taxon>
        <taxon>Chenopodiaceae</taxon>
        <taxon>Chenopodioideae</taxon>
        <taxon>Atripliceae</taxon>
        <taxon>Chenopodium</taxon>
    </lineage>
</organism>
<protein>
    <submittedName>
        <fullName evidence="2">Uncharacterized protein</fullName>
    </submittedName>
</protein>
<dbReference type="AlphaFoldDB" id="A0A803L3M8"/>
<dbReference type="EnsemblPlants" id="AUR62006467-RA">
    <property type="protein sequence ID" value="AUR62006467-RA:cds"/>
    <property type="gene ID" value="AUR62006467"/>
</dbReference>
<keyword evidence="1" id="KW-1133">Transmembrane helix</keyword>
<feature type="transmembrane region" description="Helical" evidence="1">
    <location>
        <begin position="30"/>
        <end position="48"/>
    </location>
</feature>
<dbReference type="PANTHER" id="PTHR33919:SF7">
    <property type="entry name" value="PROTEIN, PUTATIVE-RELATED"/>
    <property type="match status" value="1"/>
</dbReference>
<name>A0A803L3M8_CHEQI</name>
<reference evidence="2" key="2">
    <citation type="submission" date="2021-03" db="UniProtKB">
        <authorList>
            <consortium name="EnsemblPlants"/>
        </authorList>
    </citation>
    <scope>IDENTIFICATION</scope>
</reference>
<proteinExistence type="predicted"/>
<keyword evidence="3" id="KW-1185">Reference proteome</keyword>
<dbReference type="Proteomes" id="UP000596660">
    <property type="component" value="Unplaced"/>
</dbReference>
<sequence length="133" mass="14241">MANKGTGNGATKKAPGEVLHQRRNLPFCPLRLAIGGVVVAGIIGYSVLYTKKKPEASAVDVAKVTTGVATPDHTHPPICEETSGIDYDLLGISQTREPITNTPPITVVKDRPLTLQPRKLEVVSAFEYLAQKP</sequence>